<evidence type="ECO:0000259" key="5">
    <source>
        <dbReference type="Pfam" id="PF08386"/>
    </source>
</evidence>
<dbReference type="Pfam" id="PF00561">
    <property type="entry name" value="Abhydrolase_1"/>
    <property type="match status" value="1"/>
</dbReference>
<dbReference type="InterPro" id="IPR029058">
    <property type="entry name" value="AB_hydrolase_fold"/>
</dbReference>
<comment type="caution">
    <text evidence="6">The sequence shown here is derived from an EMBL/GenBank/DDBJ whole genome shotgun (WGS) entry which is preliminary data.</text>
</comment>
<dbReference type="AlphaFoldDB" id="A0AAD7TWX2"/>
<feature type="domain" description="AB hydrolase-1" evidence="4">
    <location>
        <begin position="85"/>
        <end position="274"/>
    </location>
</feature>
<dbReference type="InterPro" id="IPR000073">
    <property type="entry name" value="AB_hydrolase_1"/>
</dbReference>
<dbReference type="PANTHER" id="PTHR43248">
    <property type="entry name" value="2-SUCCINYL-6-HYDROXY-2,4-CYCLOHEXADIENE-1-CARBOXYLATE SYNTHASE"/>
    <property type="match status" value="1"/>
</dbReference>
<feature type="signal peptide" evidence="3">
    <location>
        <begin position="1"/>
        <end position="24"/>
    </location>
</feature>
<keyword evidence="7" id="KW-1185">Reference proteome</keyword>
<evidence type="ECO:0000259" key="4">
    <source>
        <dbReference type="Pfam" id="PF00561"/>
    </source>
</evidence>
<evidence type="ECO:0000313" key="6">
    <source>
        <dbReference type="EMBL" id="KAJ8487960.1"/>
    </source>
</evidence>
<dbReference type="SUPFAM" id="SSF53474">
    <property type="entry name" value="alpha/beta-Hydrolases"/>
    <property type="match status" value="2"/>
</dbReference>
<protein>
    <submittedName>
        <fullName evidence="6">Uncharacterized protein</fullName>
    </submittedName>
</protein>
<dbReference type="InterPro" id="IPR013595">
    <property type="entry name" value="Pept_S33_TAP-like_C"/>
</dbReference>
<evidence type="ECO:0000256" key="1">
    <source>
        <dbReference type="ARBA" id="ARBA00010088"/>
    </source>
</evidence>
<comment type="similarity">
    <text evidence="1">Belongs to the peptidase S33 family.</text>
</comment>
<dbReference type="Gene3D" id="3.40.50.1820">
    <property type="entry name" value="alpha/beta hydrolase"/>
    <property type="match status" value="1"/>
</dbReference>
<feature type="chain" id="PRO_5042236044" evidence="3">
    <location>
        <begin position="25"/>
        <end position="578"/>
    </location>
</feature>
<dbReference type="InterPro" id="IPR051601">
    <property type="entry name" value="Serine_prot/Carboxylest_S33"/>
</dbReference>
<dbReference type="GO" id="GO:0016787">
    <property type="term" value="F:hydrolase activity"/>
    <property type="evidence" value="ECO:0007669"/>
    <property type="project" value="UniProtKB-KW"/>
</dbReference>
<organism evidence="6 7">
    <name type="scientific">Trametes cubensis</name>
    <dbReference type="NCBI Taxonomy" id="1111947"/>
    <lineage>
        <taxon>Eukaryota</taxon>
        <taxon>Fungi</taxon>
        <taxon>Dikarya</taxon>
        <taxon>Basidiomycota</taxon>
        <taxon>Agaricomycotina</taxon>
        <taxon>Agaricomycetes</taxon>
        <taxon>Polyporales</taxon>
        <taxon>Polyporaceae</taxon>
        <taxon>Trametes</taxon>
    </lineage>
</organism>
<feature type="domain" description="Peptidase S33 tripeptidyl aminopeptidase-like C-terminal" evidence="5">
    <location>
        <begin position="444"/>
        <end position="541"/>
    </location>
</feature>
<evidence type="ECO:0000256" key="3">
    <source>
        <dbReference type="SAM" id="SignalP"/>
    </source>
</evidence>
<accession>A0AAD7TWX2</accession>
<proteinExistence type="inferred from homology"/>
<dbReference type="PANTHER" id="PTHR43248:SF25">
    <property type="entry name" value="AB HYDROLASE-1 DOMAIN-CONTAINING PROTEIN-RELATED"/>
    <property type="match status" value="1"/>
</dbReference>
<keyword evidence="2" id="KW-0378">Hydrolase</keyword>
<sequence length="578" mass="62257">MRPQVLGLPRLAAIPLLWATTCHGGSTYGIGDIQWSPCTGDPDAVPGAECGFAIVPLDYFNAGAGVARIALGRYNATSSTRKGSVFVNPGGPGAPGVALATESGPFFQQLIGEEYDIIGFDPRGIGQTQPATQCYPSPAARLAFIANTVLDRGYDVAPDLNDPFNRYHLIQTQRDADGLYKSQFEICGQTMGEGLRYMGTSTVVRDIDFITTLLDGKDALINFYGLSYGSAIGQYLVNMFPERVGHVVIDGVLDAVSWATVPSYKWERTFLVYTDDVYKLFMSECAKAGPSQCALAKAVNDTGEDILARVEDFVNNLYYEPLPVPSATAPGILTNGRARGIPSHSSVYRQYLRLSASVYILNALISPTSWPDAAHDIAQALSGNGTAMLNADNEGLQETKDLERSAVSCNDARPFAPPTPQQVIDEQLYDQAHVSRFSLATVTSEPDAGCQFWPVTSLERFQGPWNRTLKNPMLIISNTLDPATPLTSGQRAQERQGNHSARLLIQDGPGHTSLALPSLCKSKAVRAYFVNDTLPAVGTICPVDASPFPNATANTQAMSQADQELLQGLVRLTDAIFG</sequence>
<reference evidence="6" key="1">
    <citation type="submission" date="2022-11" db="EMBL/GenBank/DDBJ databases">
        <title>Genome Sequence of Cubamyces cubensis.</title>
        <authorList>
            <person name="Buettner E."/>
        </authorList>
    </citation>
    <scope>NUCLEOTIDE SEQUENCE</scope>
    <source>
        <strain evidence="6">MPL-01</strain>
    </source>
</reference>
<gene>
    <name evidence="6" type="ORF">ONZ51_g3847</name>
</gene>
<dbReference type="Pfam" id="PF08386">
    <property type="entry name" value="Abhydrolase_4"/>
    <property type="match status" value="1"/>
</dbReference>
<evidence type="ECO:0000256" key="2">
    <source>
        <dbReference type="ARBA" id="ARBA00022801"/>
    </source>
</evidence>
<dbReference type="Proteomes" id="UP001215151">
    <property type="component" value="Unassembled WGS sequence"/>
</dbReference>
<name>A0AAD7TWX2_9APHY</name>
<evidence type="ECO:0000313" key="7">
    <source>
        <dbReference type="Proteomes" id="UP001215151"/>
    </source>
</evidence>
<keyword evidence="3" id="KW-0732">Signal</keyword>
<dbReference type="EMBL" id="JAPEVG010000070">
    <property type="protein sequence ID" value="KAJ8487960.1"/>
    <property type="molecule type" value="Genomic_DNA"/>
</dbReference>